<evidence type="ECO:0000256" key="4">
    <source>
        <dbReference type="ARBA" id="ARBA00022692"/>
    </source>
</evidence>
<feature type="signal peptide" evidence="8">
    <location>
        <begin position="1"/>
        <end position="26"/>
    </location>
</feature>
<evidence type="ECO:0000256" key="7">
    <source>
        <dbReference type="ARBA" id="ARBA00023237"/>
    </source>
</evidence>
<reference evidence="9 10" key="1">
    <citation type="submission" date="2020-06" db="EMBL/GenBank/DDBJ databases">
        <title>Whole-genome sequence of Allochromatium humboldtianum DSM 21881, type strain.</title>
        <authorList>
            <person name="Kyndt J.A."/>
            <person name="Meyer T.E."/>
        </authorList>
    </citation>
    <scope>NUCLEOTIDE SEQUENCE [LARGE SCALE GENOMIC DNA]</scope>
    <source>
        <strain evidence="9 10">DSM 21881</strain>
    </source>
</reference>
<proteinExistence type="inferred from homology"/>
<dbReference type="Proteomes" id="UP000592294">
    <property type="component" value="Unassembled WGS sequence"/>
</dbReference>
<dbReference type="EMBL" id="JABZEO010000014">
    <property type="protein sequence ID" value="NVZ10950.1"/>
    <property type="molecule type" value="Genomic_DNA"/>
</dbReference>
<keyword evidence="4" id="KW-0812">Transmembrane</keyword>
<sequence length="424" mass="45727">MLNTPITRSLALCLATSVCGVQTALAAGFMLPEASTAGIGLTNALVANPEERGAFAYNPAAMGFHDGSSLALGTYFVGPNFSVDTASGRHDSEGAEWMAVPMIQGAFALDERWRLGFGVTVPFGLETRWPDGTFPAVSGTRTLGGFSIPLGHPLTSKVEIIDFSPTATYRVSDDLSLSAGLDIYWARQAKLDSTLGTLNGDGHGLGFNLGALYRQGAWSLGAVFRSSATLDLEGDFTPKSSVLVNLGRLARGQSAELEFAVPWRLQLGARHAFDERLAVEFDISRTGWSTFNDIKVRGKHSGAVIFADQNDWNDANAYRLGATYQLDDRTRLRFGYTYDETGQDDDHFSARVPDNDRHLFGLGLARSLGSGLSLEAAYMYVRAVDRDYRGVRDYTGGDLNGSTALAGDYSMDAHLIGLEVVKVF</sequence>
<protein>
    <submittedName>
        <fullName evidence="9">Outer membrane protein transport protein</fullName>
    </submittedName>
</protein>
<evidence type="ECO:0000256" key="1">
    <source>
        <dbReference type="ARBA" id="ARBA00004571"/>
    </source>
</evidence>
<keyword evidence="10" id="KW-1185">Reference proteome</keyword>
<keyword evidence="3" id="KW-1134">Transmembrane beta strand</keyword>
<evidence type="ECO:0000256" key="3">
    <source>
        <dbReference type="ARBA" id="ARBA00022452"/>
    </source>
</evidence>
<dbReference type="Gene3D" id="2.40.160.60">
    <property type="entry name" value="Outer membrane protein transport protein (OMPP1/FadL/TodX)"/>
    <property type="match status" value="1"/>
</dbReference>
<gene>
    <name evidence="9" type="ORF">HW932_16960</name>
</gene>
<evidence type="ECO:0000256" key="8">
    <source>
        <dbReference type="SAM" id="SignalP"/>
    </source>
</evidence>
<keyword evidence="6" id="KW-0472">Membrane</keyword>
<dbReference type="InterPro" id="IPR005017">
    <property type="entry name" value="OMPP1/FadL/TodX"/>
</dbReference>
<accession>A0A850RJA2</accession>
<feature type="chain" id="PRO_5032554966" evidence="8">
    <location>
        <begin position="27"/>
        <end position="424"/>
    </location>
</feature>
<dbReference type="AlphaFoldDB" id="A0A850RJA2"/>
<comment type="subcellular location">
    <subcellularLocation>
        <location evidence="1">Cell outer membrane</location>
        <topology evidence="1">Multi-pass membrane protein</topology>
    </subcellularLocation>
</comment>
<comment type="similarity">
    <text evidence="2">Belongs to the OmpP1/FadL family.</text>
</comment>
<evidence type="ECO:0000256" key="6">
    <source>
        <dbReference type="ARBA" id="ARBA00023136"/>
    </source>
</evidence>
<evidence type="ECO:0000313" key="9">
    <source>
        <dbReference type="EMBL" id="NVZ10950.1"/>
    </source>
</evidence>
<dbReference type="GO" id="GO:0009279">
    <property type="term" value="C:cell outer membrane"/>
    <property type="evidence" value="ECO:0007669"/>
    <property type="project" value="UniProtKB-SubCell"/>
</dbReference>
<dbReference type="PANTHER" id="PTHR35093:SF8">
    <property type="entry name" value="OUTER MEMBRANE PROTEIN NMB0088-RELATED"/>
    <property type="match status" value="1"/>
</dbReference>
<keyword evidence="5 8" id="KW-0732">Signal</keyword>
<dbReference type="RefSeq" id="WP_176977677.1">
    <property type="nucleotide sequence ID" value="NZ_JABZEO010000014.1"/>
</dbReference>
<dbReference type="Pfam" id="PF03349">
    <property type="entry name" value="Toluene_X"/>
    <property type="match status" value="1"/>
</dbReference>
<evidence type="ECO:0000256" key="5">
    <source>
        <dbReference type="ARBA" id="ARBA00022729"/>
    </source>
</evidence>
<dbReference type="PANTHER" id="PTHR35093">
    <property type="entry name" value="OUTER MEMBRANE PROTEIN NMB0088-RELATED"/>
    <property type="match status" value="1"/>
</dbReference>
<evidence type="ECO:0000256" key="2">
    <source>
        <dbReference type="ARBA" id="ARBA00008163"/>
    </source>
</evidence>
<comment type="caution">
    <text evidence="9">The sequence shown here is derived from an EMBL/GenBank/DDBJ whole genome shotgun (WGS) entry which is preliminary data.</text>
</comment>
<dbReference type="SUPFAM" id="SSF56935">
    <property type="entry name" value="Porins"/>
    <property type="match status" value="1"/>
</dbReference>
<evidence type="ECO:0000313" key="10">
    <source>
        <dbReference type="Proteomes" id="UP000592294"/>
    </source>
</evidence>
<dbReference type="GO" id="GO:0015483">
    <property type="term" value="F:long-chain fatty acid transporting porin activity"/>
    <property type="evidence" value="ECO:0007669"/>
    <property type="project" value="TreeGrafter"/>
</dbReference>
<organism evidence="9 10">
    <name type="scientific">Allochromatium humboldtianum</name>
    <dbReference type="NCBI Taxonomy" id="504901"/>
    <lineage>
        <taxon>Bacteria</taxon>
        <taxon>Pseudomonadati</taxon>
        <taxon>Pseudomonadota</taxon>
        <taxon>Gammaproteobacteria</taxon>
        <taxon>Chromatiales</taxon>
        <taxon>Chromatiaceae</taxon>
        <taxon>Allochromatium</taxon>
    </lineage>
</organism>
<keyword evidence="7" id="KW-0998">Cell outer membrane</keyword>
<name>A0A850RJA2_9GAMM</name>